<dbReference type="AlphaFoldDB" id="A0A8X6NBH0"/>
<protein>
    <submittedName>
        <fullName evidence="1">Uncharacterized protein</fullName>
    </submittedName>
</protein>
<sequence>MVFIRVNGYWQVLEWDINWQVLANDEMLSLQTISQGGCSRFKGVGQEIRIGVGASFDQNSLKGINKGDLEIKSMPFMSIETKDDDKYFINN</sequence>
<reference evidence="1" key="1">
    <citation type="submission" date="2020-08" db="EMBL/GenBank/DDBJ databases">
        <title>Multicomponent nature underlies the extraordinary mechanical properties of spider dragline silk.</title>
        <authorList>
            <person name="Kono N."/>
            <person name="Nakamura H."/>
            <person name="Mori M."/>
            <person name="Yoshida Y."/>
            <person name="Ohtoshi R."/>
            <person name="Malay A.D."/>
            <person name="Moran D.A.P."/>
            <person name="Tomita M."/>
            <person name="Numata K."/>
            <person name="Arakawa K."/>
        </authorList>
    </citation>
    <scope>NUCLEOTIDE SEQUENCE</scope>
</reference>
<dbReference type="EMBL" id="BMAW01007555">
    <property type="protein sequence ID" value="GFT04316.1"/>
    <property type="molecule type" value="Genomic_DNA"/>
</dbReference>
<name>A0A8X6NBH0_NEPPI</name>
<evidence type="ECO:0000313" key="2">
    <source>
        <dbReference type="Proteomes" id="UP000887013"/>
    </source>
</evidence>
<accession>A0A8X6NBH0</accession>
<proteinExistence type="predicted"/>
<dbReference type="Proteomes" id="UP000887013">
    <property type="component" value="Unassembled WGS sequence"/>
</dbReference>
<gene>
    <name evidence="1" type="ORF">NPIL_406151</name>
</gene>
<keyword evidence="2" id="KW-1185">Reference proteome</keyword>
<evidence type="ECO:0000313" key="1">
    <source>
        <dbReference type="EMBL" id="GFT04316.1"/>
    </source>
</evidence>
<organism evidence="1 2">
    <name type="scientific">Nephila pilipes</name>
    <name type="common">Giant wood spider</name>
    <name type="synonym">Nephila maculata</name>
    <dbReference type="NCBI Taxonomy" id="299642"/>
    <lineage>
        <taxon>Eukaryota</taxon>
        <taxon>Metazoa</taxon>
        <taxon>Ecdysozoa</taxon>
        <taxon>Arthropoda</taxon>
        <taxon>Chelicerata</taxon>
        <taxon>Arachnida</taxon>
        <taxon>Araneae</taxon>
        <taxon>Araneomorphae</taxon>
        <taxon>Entelegynae</taxon>
        <taxon>Araneoidea</taxon>
        <taxon>Nephilidae</taxon>
        <taxon>Nephila</taxon>
    </lineage>
</organism>
<comment type="caution">
    <text evidence="1">The sequence shown here is derived from an EMBL/GenBank/DDBJ whole genome shotgun (WGS) entry which is preliminary data.</text>
</comment>